<protein>
    <submittedName>
        <fullName evidence="1">Uncharacterized protein</fullName>
    </submittedName>
</protein>
<evidence type="ECO:0000313" key="1">
    <source>
        <dbReference type="EMBL" id="MCI90655.1"/>
    </source>
</evidence>
<feature type="non-terminal residue" evidence="1">
    <location>
        <position position="46"/>
    </location>
</feature>
<organism evidence="1 2">
    <name type="scientific">Trifolium medium</name>
    <dbReference type="NCBI Taxonomy" id="97028"/>
    <lineage>
        <taxon>Eukaryota</taxon>
        <taxon>Viridiplantae</taxon>
        <taxon>Streptophyta</taxon>
        <taxon>Embryophyta</taxon>
        <taxon>Tracheophyta</taxon>
        <taxon>Spermatophyta</taxon>
        <taxon>Magnoliopsida</taxon>
        <taxon>eudicotyledons</taxon>
        <taxon>Gunneridae</taxon>
        <taxon>Pentapetalae</taxon>
        <taxon>rosids</taxon>
        <taxon>fabids</taxon>
        <taxon>Fabales</taxon>
        <taxon>Fabaceae</taxon>
        <taxon>Papilionoideae</taxon>
        <taxon>50 kb inversion clade</taxon>
        <taxon>NPAAA clade</taxon>
        <taxon>Hologalegina</taxon>
        <taxon>IRL clade</taxon>
        <taxon>Trifolieae</taxon>
        <taxon>Trifolium</taxon>
    </lineage>
</organism>
<dbReference type="Proteomes" id="UP000265520">
    <property type="component" value="Unassembled WGS sequence"/>
</dbReference>
<dbReference type="AlphaFoldDB" id="A0A392VVB0"/>
<evidence type="ECO:0000313" key="2">
    <source>
        <dbReference type="Proteomes" id="UP000265520"/>
    </source>
</evidence>
<sequence length="46" mass="4966">MTGVAAMSLIKLSAWFKCSSPEALDRSGNSAFTDSKLRVFSLSLLK</sequence>
<dbReference type="EMBL" id="LXQA011250460">
    <property type="protein sequence ID" value="MCI90655.1"/>
    <property type="molecule type" value="Genomic_DNA"/>
</dbReference>
<reference evidence="1 2" key="1">
    <citation type="journal article" date="2018" name="Front. Plant Sci.">
        <title>Red Clover (Trifolium pratense) and Zigzag Clover (T. medium) - A Picture of Genomic Similarities and Differences.</title>
        <authorList>
            <person name="Dluhosova J."/>
            <person name="Istvanek J."/>
            <person name="Nedelnik J."/>
            <person name="Repkova J."/>
        </authorList>
    </citation>
    <scope>NUCLEOTIDE SEQUENCE [LARGE SCALE GENOMIC DNA]</scope>
    <source>
        <strain evidence="2">cv. 10/8</strain>
        <tissue evidence="1">Leaf</tissue>
    </source>
</reference>
<comment type="caution">
    <text evidence="1">The sequence shown here is derived from an EMBL/GenBank/DDBJ whole genome shotgun (WGS) entry which is preliminary data.</text>
</comment>
<proteinExistence type="predicted"/>
<keyword evidence="2" id="KW-1185">Reference proteome</keyword>
<accession>A0A392VVB0</accession>
<name>A0A392VVB0_9FABA</name>